<name>A0ABT5Y3D4_9FLAO</name>
<feature type="region of interest" description="Disordered" evidence="1">
    <location>
        <begin position="1"/>
        <end position="21"/>
    </location>
</feature>
<accession>A0ABT5Y3D4</accession>
<evidence type="ECO:0000256" key="1">
    <source>
        <dbReference type="SAM" id="MobiDB-lite"/>
    </source>
</evidence>
<evidence type="ECO:0000313" key="2">
    <source>
        <dbReference type="EMBL" id="MDF0717962.1"/>
    </source>
</evidence>
<comment type="caution">
    <text evidence="2">The sequence shown here is derived from an EMBL/GenBank/DDBJ whole genome shotgun (WGS) entry which is preliminary data.</text>
</comment>
<dbReference type="InterPro" id="IPR024353">
    <property type="entry name" value="DUF3871"/>
</dbReference>
<organism evidence="2 3">
    <name type="scientific">Flagellimonas yonaguniensis</name>
    <dbReference type="NCBI Taxonomy" id="3031325"/>
    <lineage>
        <taxon>Bacteria</taxon>
        <taxon>Pseudomonadati</taxon>
        <taxon>Bacteroidota</taxon>
        <taxon>Flavobacteriia</taxon>
        <taxon>Flavobacteriales</taxon>
        <taxon>Flavobacteriaceae</taxon>
        <taxon>Flagellimonas</taxon>
    </lineage>
</organism>
<protein>
    <submittedName>
        <fullName evidence="2">DUF3871 family protein</fullName>
    </submittedName>
</protein>
<dbReference type="Proteomes" id="UP001221366">
    <property type="component" value="Unassembled WGS sequence"/>
</dbReference>
<evidence type="ECO:0000313" key="3">
    <source>
        <dbReference type="Proteomes" id="UP001221366"/>
    </source>
</evidence>
<gene>
    <name evidence="2" type="ORF">PY092_17495</name>
</gene>
<keyword evidence="3" id="KW-1185">Reference proteome</keyword>
<dbReference type="RefSeq" id="WP_275617086.1">
    <property type="nucleotide sequence ID" value="NZ_JARFVB010000016.1"/>
</dbReference>
<proteinExistence type="predicted"/>
<dbReference type="EMBL" id="JARFVB010000016">
    <property type="protein sequence ID" value="MDF0717962.1"/>
    <property type="molecule type" value="Genomic_DNA"/>
</dbReference>
<dbReference type="Pfam" id="PF12987">
    <property type="entry name" value="DUF3871"/>
    <property type="match status" value="1"/>
</dbReference>
<reference evidence="2 3" key="1">
    <citation type="submission" date="2023-03" db="EMBL/GenBank/DDBJ databases">
        <title>Muricauda XX sp. nov. and Muricauda XXX sp. nov., two novel species isolated from Okinawa Trough.</title>
        <authorList>
            <person name="Cao W."/>
            <person name="Deng X."/>
        </authorList>
    </citation>
    <scope>NUCLEOTIDE SEQUENCE [LARGE SCALE GENOMIC DNA]</scope>
    <source>
        <strain evidence="2 3">334s03</strain>
    </source>
</reference>
<sequence length="340" mass="38896">MELVSTNRKTRTESSDNSNESVELIGIEVQGDSLQQQKPFIEANTQEVSLLELKNECIVPVFSKDNERTISHQEFIETAHESVCSVYPQHSINTPEIRVSHQIKGRTPNAIHKPAKELLDHERTQYFERMAFIIRIPSIVETVNGNQLSLVVGGVRAYNHENLYSKKSMERFKFFIGFQNMVCCNLCVSTDGFKSEVRVGSYAELKSSIVELIQSYQMEQHLSAMQEFTNYGLSESQFAQLIGKCRLYNYLPKGTRQELPDLLLNDGQISSMAKDYYLDRSFSRDDEGNINLWNVFNLFTSANKSSYIDTFLDRNTNAFNFTLGLKEAISGDSNYSWFLS</sequence>